<evidence type="ECO:0000313" key="2">
    <source>
        <dbReference type="Proteomes" id="UP000265520"/>
    </source>
</evidence>
<reference evidence="1 2" key="1">
    <citation type="journal article" date="2018" name="Front. Plant Sci.">
        <title>Red Clover (Trifolium pratense) and Zigzag Clover (T. medium) - A Picture of Genomic Similarities and Differences.</title>
        <authorList>
            <person name="Dluhosova J."/>
            <person name="Istvanek J."/>
            <person name="Nedelnik J."/>
            <person name="Repkova J."/>
        </authorList>
    </citation>
    <scope>NUCLEOTIDE SEQUENCE [LARGE SCALE GENOMIC DNA]</scope>
    <source>
        <strain evidence="2">cv. 10/8</strain>
        <tissue evidence="1">Leaf</tissue>
    </source>
</reference>
<organism evidence="1 2">
    <name type="scientific">Trifolium medium</name>
    <dbReference type="NCBI Taxonomy" id="97028"/>
    <lineage>
        <taxon>Eukaryota</taxon>
        <taxon>Viridiplantae</taxon>
        <taxon>Streptophyta</taxon>
        <taxon>Embryophyta</taxon>
        <taxon>Tracheophyta</taxon>
        <taxon>Spermatophyta</taxon>
        <taxon>Magnoliopsida</taxon>
        <taxon>eudicotyledons</taxon>
        <taxon>Gunneridae</taxon>
        <taxon>Pentapetalae</taxon>
        <taxon>rosids</taxon>
        <taxon>fabids</taxon>
        <taxon>Fabales</taxon>
        <taxon>Fabaceae</taxon>
        <taxon>Papilionoideae</taxon>
        <taxon>50 kb inversion clade</taxon>
        <taxon>NPAAA clade</taxon>
        <taxon>Hologalegina</taxon>
        <taxon>IRL clade</taxon>
        <taxon>Trifolieae</taxon>
        <taxon>Trifolium</taxon>
    </lineage>
</organism>
<accession>A0A392VQK5</accession>
<proteinExistence type="predicted"/>
<evidence type="ECO:0000313" key="1">
    <source>
        <dbReference type="EMBL" id="MCI88710.1"/>
    </source>
</evidence>
<feature type="non-terminal residue" evidence="1">
    <location>
        <position position="1"/>
    </location>
</feature>
<name>A0A392VQK5_9FABA</name>
<sequence>QMSYTMSETTV</sequence>
<protein>
    <submittedName>
        <fullName evidence="1">Uncharacterized protein</fullName>
    </submittedName>
</protein>
<dbReference type="Proteomes" id="UP000265520">
    <property type="component" value="Unassembled WGS sequence"/>
</dbReference>
<comment type="caution">
    <text evidence="1">The sequence shown here is derived from an EMBL/GenBank/DDBJ whole genome shotgun (WGS) entry which is preliminary data.</text>
</comment>
<keyword evidence="2" id="KW-1185">Reference proteome</keyword>
<dbReference type="EMBL" id="LXQA011200423">
    <property type="protein sequence ID" value="MCI88710.1"/>
    <property type="molecule type" value="Genomic_DNA"/>
</dbReference>